<dbReference type="InterPro" id="IPR001647">
    <property type="entry name" value="HTH_TetR"/>
</dbReference>
<dbReference type="PANTHER" id="PTHR47506">
    <property type="entry name" value="TRANSCRIPTIONAL REGULATORY PROTEIN"/>
    <property type="match status" value="1"/>
</dbReference>
<protein>
    <submittedName>
        <fullName evidence="6">TetR/AcrR family transcriptional regulator</fullName>
    </submittedName>
</protein>
<organism evidence="6 7">
    <name type="scientific">Plastoroseomonas hellenica</name>
    <dbReference type="NCBI Taxonomy" id="2687306"/>
    <lineage>
        <taxon>Bacteria</taxon>
        <taxon>Pseudomonadati</taxon>
        <taxon>Pseudomonadota</taxon>
        <taxon>Alphaproteobacteria</taxon>
        <taxon>Acetobacterales</taxon>
        <taxon>Acetobacteraceae</taxon>
        <taxon>Plastoroseomonas</taxon>
    </lineage>
</organism>
<name>A0ABS5F375_9PROT</name>
<dbReference type="PROSITE" id="PS50977">
    <property type="entry name" value="HTH_TETR_2"/>
    <property type="match status" value="1"/>
</dbReference>
<dbReference type="RefSeq" id="WP_211854700.1">
    <property type="nucleotide sequence ID" value="NZ_JAAGBB010000027.1"/>
</dbReference>
<reference evidence="7" key="1">
    <citation type="journal article" date="2021" name="Syst. Appl. Microbiol.">
        <title>Roseomonas hellenica sp. nov., isolated from roots of wild-growing Alkanna tinctoria.</title>
        <authorList>
            <person name="Rat A."/>
            <person name="Naranjo H.D."/>
            <person name="Lebbe L."/>
            <person name="Cnockaert M."/>
            <person name="Krigas N."/>
            <person name="Grigoriadou K."/>
            <person name="Maloupa E."/>
            <person name="Willems A."/>
        </authorList>
    </citation>
    <scope>NUCLEOTIDE SEQUENCE [LARGE SCALE GENOMIC DNA]</scope>
    <source>
        <strain evidence="7">LMG 31523</strain>
    </source>
</reference>
<feature type="domain" description="HTH tetR-type" evidence="5">
    <location>
        <begin position="11"/>
        <end position="71"/>
    </location>
</feature>
<evidence type="ECO:0000313" key="7">
    <source>
        <dbReference type="Proteomes" id="UP001196870"/>
    </source>
</evidence>
<feature type="DNA-binding region" description="H-T-H motif" evidence="4">
    <location>
        <begin position="34"/>
        <end position="53"/>
    </location>
</feature>
<keyword evidence="2 4" id="KW-0238">DNA-binding</keyword>
<dbReference type="Gene3D" id="1.10.357.10">
    <property type="entry name" value="Tetracycline Repressor, domain 2"/>
    <property type="match status" value="1"/>
</dbReference>
<keyword evidence="1" id="KW-0805">Transcription regulation</keyword>
<dbReference type="EMBL" id="JAAGBB010000027">
    <property type="protein sequence ID" value="MBR0666923.1"/>
    <property type="molecule type" value="Genomic_DNA"/>
</dbReference>
<dbReference type="SUPFAM" id="SSF48498">
    <property type="entry name" value="Tetracyclin repressor-like, C-terminal domain"/>
    <property type="match status" value="1"/>
</dbReference>
<proteinExistence type="predicted"/>
<dbReference type="Proteomes" id="UP001196870">
    <property type="component" value="Unassembled WGS sequence"/>
</dbReference>
<sequence>MSSLLATRKDSTTRDRLLDLAETAILQKSFAATSIEELVAGAEISRSGFFYHFKDKGQLAKALLLRYVERDRAILDDIFARGDALNDDPLHGFLVGLRLFAEMTASLPEAYPGCLVAAICYQEQLFDREIRAINRDAVLAWRTRFRARFDRIAALYPPRIEVDLDDLADMASAIVDGGITLSKTLREPLLLSRQVTLYRAFIRAVFLGG</sequence>
<evidence type="ECO:0000259" key="5">
    <source>
        <dbReference type="PROSITE" id="PS50977"/>
    </source>
</evidence>
<evidence type="ECO:0000313" key="6">
    <source>
        <dbReference type="EMBL" id="MBR0666923.1"/>
    </source>
</evidence>
<dbReference type="Pfam" id="PF00440">
    <property type="entry name" value="TetR_N"/>
    <property type="match status" value="1"/>
</dbReference>
<keyword evidence="3" id="KW-0804">Transcription</keyword>
<keyword evidence="7" id="KW-1185">Reference proteome</keyword>
<comment type="caution">
    <text evidence="6">The sequence shown here is derived from an EMBL/GenBank/DDBJ whole genome shotgun (WGS) entry which is preliminary data.</text>
</comment>
<dbReference type="InterPro" id="IPR009057">
    <property type="entry name" value="Homeodomain-like_sf"/>
</dbReference>
<evidence type="ECO:0000256" key="4">
    <source>
        <dbReference type="PROSITE-ProRule" id="PRU00335"/>
    </source>
</evidence>
<dbReference type="InterPro" id="IPR036271">
    <property type="entry name" value="Tet_transcr_reg_TetR-rel_C_sf"/>
</dbReference>
<gene>
    <name evidence="6" type="ORF">GXW71_21360</name>
</gene>
<evidence type="ECO:0000256" key="3">
    <source>
        <dbReference type="ARBA" id="ARBA00023163"/>
    </source>
</evidence>
<evidence type="ECO:0000256" key="2">
    <source>
        <dbReference type="ARBA" id="ARBA00023125"/>
    </source>
</evidence>
<dbReference type="PANTHER" id="PTHR47506:SF1">
    <property type="entry name" value="HTH-TYPE TRANSCRIPTIONAL REGULATOR YJDC"/>
    <property type="match status" value="1"/>
</dbReference>
<accession>A0ABS5F375</accession>
<evidence type="ECO:0000256" key="1">
    <source>
        <dbReference type="ARBA" id="ARBA00023015"/>
    </source>
</evidence>
<dbReference type="SUPFAM" id="SSF46689">
    <property type="entry name" value="Homeodomain-like"/>
    <property type="match status" value="1"/>
</dbReference>